<dbReference type="InterPro" id="IPR018490">
    <property type="entry name" value="cNMP-bd_dom_sf"/>
</dbReference>
<dbReference type="SUPFAM" id="SSF51206">
    <property type="entry name" value="cAMP-binding domain-like"/>
    <property type="match status" value="1"/>
</dbReference>
<feature type="domain" description="HTH crp-type" evidence="5">
    <location>
        <begin position="185"/>
        <end position="254"/>
    </location>
</feature>
<dbReference type="Gene3D" id="1.10.10.10">
    <property type="entry name" value="Winged helix-like DNA-binding domain superfamily/Winged helix DNA-binding domain"/>
    <property type="match status" value="1"/>
</dbReference>
<sequence length="263" mass="29688">MGKKQNGVMLKKLKCDIHHILFFSTFVESFKDSFKKYRGMDLCQSCVKKSLAADKLDSSDLIKLGSSCTEVDFLKGDIIFKQNALSSNVIYIREGLVKVHITGPEKEQILKVAKGPTYLGIPTTLGDKVNHYTATAITTTSVCFIDINVFKDLINQNGQFAYEIIVELCKNELQHFHNCVNKLQKQSPGRVAEALLFFANEIFNSDKFTLPLTRNEFGDLTGNTRESISRIFAEFNRDEIIKINGKNIEIVNSELLKKICFKG</sequence>
<dbReference type="GO" id="GO:0005829">
    <property type="term" value="C:cytosol"/>
    <property type="evidence" value="ECO:0007669"/>
    <property type="project" value="TreeGrafter"/>
</dbReference>
<dbReference type="PROSITE" id="PS51063">
    <property type="entry name" value="HTH_CRP_2"/>
    <property type="match status" value="1"/>
</dbReference>
<keyword evidence="1" id="KW-0805">Transcription regulation</keyword>
<dbReference type="GO" id="GO:0003700">
    <property type="term" value="F:DNA-binding transcription factor activity"/>
    <property type="evidence" value="ECO:0007669"/>
    <property type="project" value="TreeGrafter"/>
</dbReference>
<gene>
    <name evidence="6" type="ORF">MNBD_BACTEROID01-2373</name>
</gene>
<dbReference type="PROSITE" id="PS50042">
    <property type="entry name" value="CNMP_BINDING_3"/>
    <property type="match status" value="1"/>
</dbReference>
<dbReference type="InterPro" id="IPR014710">
    <property type="entry name" value="RmlC-like_jellyroll"/>
</dbReference>
<evidence type="ECO:0000256" key="1">
    <source>
        <dbReference type="ARBA" id="ARBA00023015"/>
    </source>
</evidence>
<dbReference type="InterPro" id="IPR036388">
    <property type="entry name" value="WH-like_DNA-bd_sf"/>
</dbReference>
<dbReference type="CDD" id="cd00038">
    <property type="entry name" value="CAP_ED"/>
    <property type="match status" value="1"/>
</dbReference>
<dbReference type="PANTHER" id="PTHR24567">
    <property type="entry name" value="CRP FAMILY TRANSCRIPTIONAL REGULATORY PROTEIN"/>
    <property type="match status" value="1"/>
</dbReference>
<dbReference type="InterPro" id="IPR012318">
    <property type="entry name" value="HTH_CRP"/>
</dbReference>
<accession>A0A3B0UCB6</accession>
<dbReference type="Gene3D" id="2.60.120.10">
    <property type="entry name" value="Jelly Rolls"/>
    <property type="match status" value="1"/>
</dbReference>
<dbReference type="InterPro" id="IPR050397">
    <property type="entry name" value="Env_Response_Regulators"/>
</dbReference>
<dbReference type="GO" id="GO:0003677">
    <property type="term" value="F:DNA binding"/>
    <property type="evidence" value="ECO:0007669"/>
    <property type="project" value="UniProtKB-KW"/>
</dbReference>
<feature type="domain" description="Cyclic nucleotide-binding" evidence="4">
    <location>
        <begin position="52"/>
        <end position="171"/>
    </location>
</feature>
<keyword evidence="3" id="KW-0804">Transcription</keyword>
<dbReference type="EMBL" id="UOEP01000182">
    <property type="protein sequence ID" value="VAW22967.1"/>
    <property type="molecule type" value="Genomic_DNA"/>
</dbReference>
<dbReference type="Pfam" id="PF00027">
    <property type="entry name" value="cNMP_binding"/>
    <property type="match status" value="1"/>
</dbReference>
<dbReference type="AlphaFoldDB" id="A0A3B0UCB6"/>
<dbReference type="PRINTS" id="PR00034">
    <property type="entry name" value="HTHCRP"/>
</dbReference>
<dbReference type="InterPro" id="IPR036390">
    <property type="entry name" value="WH_DNA-bd_sf"/>
</dbReference>
<reference evidence="6" key="1">
    <citation type="submission" date="2018-06" db="EMBL/GenBank/DDBJ databases">
        <authorList>
            <person name="Zhirakovskaya E."/>
        </authorList>
    </citation>
    <scope>NUCLEOTIDE SEQUENCE</scope>
</reference>
<keyword evidence="2" id="KW-0238">DNA-binding</keyword>
<dbReference type="InterPro" id="IPR000595">
    <property type="entry name" value="cNMP-bd_dom"/>
</dbReference>
<name>A0A3B0UCB6_9ZZZZ</name>
<evidence type="ECO:0000313" key="6">
    <source>
        <dbReference type="EMBL" id="VAW22967.1"/>
    </source>
</evidence>
<dbReference type="PANTHER" id="PTHR24567:SF26">
    <property type="entry name" value="REGULATORY PROTEIN YEIL"/>
    <property type="match status" value="1"/>
</dbReference>
<evidence type="ECO:0008006" key="7">
    <source>
        <dbReference type="Google" id="ProtNLM"/>
    </source>
</evidence>
<evidence type="ECO:0000256" key="3">
    <source>
        <dbReference type="ARBA" id="ARBA00023163"/>
    </source>
</evidence>
<dbReference type="SMART" id="SM00419">
    <property type="entry name" value="HTH_CRP"/>
    <property type="match status" value="1"/>
</dbReference>
<proteinExistence type="predicted"/>
<evidence type="ECO:0000259" key="5">
    <source>
        <dbReference type="PROSITE" id="PS51063"/>
    </source>
</evidence>
<evidence type="ECO:0000256" key="2">
    <source>
        <dbReference type="ARBA" id="ARBA00023125"/>
    </source>
</evidence>
<dbReference type="SMART" id="SM00100">
    <property type="entry name" value="cNMP"/>
    <property type="match status" value="1"/>
</dbReference>
<dbReference type="SUPFAM" id="SSF46785">
    <property type="entry name" value="Winged helix' DNA-binding domain"/>
    <property type="match status" value="1"/>
</dbReference>
<organism evidence="6">
    <name type="scientific">hydrothermal vent metagenome</name>
    <dbReference type="NCBI Taxonomy" id="652676"/>
    <lineage>
        <taxon>unclassified sequences</taxon>
        <taxon>metagenomes</taxon>
        <taxon>ecological metagenomes</taxon>
    </lineage>
</organism>
<protein>
    <recommendedName>
        <fullName evidence="7">Transcriptional regulator, Crp/Fnr family</fullName>
    </recommendedName>
</protein>
<dbReference type="Pfam" id="PF13545">
    <property type="entry name" value="HTH_Crp_2"/>
    <property type="match status" value="1"/>
</dbReference>
<evidence type="ECO:0000259" key="4">
    <source>
        <dbReference type="PROSITE" id="PS50042"/>
    </source>
</evidence>